<feature type="transmembrane region" description="Helical" evidence="1">
    <location>
        <begin position="422"/>
        <end position="441"/>
    </location>
</feature>
<feature type="transmembrane region" description="Helical" evidence="1">
    <location>
        <begin position="331"/>
        <end position="355"/>
    </location>
</feature>
<dbReference type="PANTHER" id="PTHR36840">
    <property type="entry name" value="BLL5714 PROTEIN"/>
    <property type="match status" value="1"/>
</dbReference>
<evidence type="ECO:0000313" key="2">
    <source>
        <dbReference type="EMBL" id="KAG0649315.1"/>
    </source>
</evidence>
<dbReference type="Proteomes" id="UP000785200">
    <property type="component" value="Unassembled WGS sequence"/>
</dbReference>
<feature type="transmembrane region" description="Helical" evidence="1">
    <location>
        <begin position="216"/>
        <end position="233"/>
    </location>
</feature>
<keyword evidence="1" id="KW-0472">Membrane</keyword>
<evidence type="ECO:0000256" key="1">
    <source>
        <dbReference type="SAM" id="Phobius"/>
    </source>
</evidence>
<reference evidence="2" key="1">
    <citation type="submission" date="2019-07" db="EMBL/GenBank/DDBJ databases">
        <title>Hyphodiscus hymeniophilus genome sequencing and assembly.</title>
        <authorList>
            <person name="Kramer G."/>
            <person name="Nodwell J."/>
        </authorList>
    </citation>
    <scope>NUCLEOTIDE SEQUENCE</scope>
    <source>
        <strain evidence="2">ATCC 34498</strain>
    </source>
</reference>
<feature type="transmembrane region" description="Helical" evidence="1">
    <location>
        <begin position="575"/>
        <end position="597"/>
    </location>
</feature>
<dbReference type="EMBL" id="VNKQ01000008">
    <property type="protein sequence ID" value="KAG0649315.1"/>
    <property type="molecule type" value="Genomic_DNA"/>
</dbReference>
<protein>
    <submittedName>
        <fullName evidence="2">Uncharacterized protein</fullName>
    </submittedName>
</protein>
<keyword evidence="3" id="KW-1185">Reference proteome</keyword>
<feature type="transmembrane region" description="Helical" evidence="1">
    <location>
        <begin position="305"/>
        <end position="325"/>
    </location>
</feature>
<dbReference type="AlphaFoldDB" id="A0A9P6VKJ8"/>
<accession>A0A9P6VKJ8</accession>
<dbReference type="PANTHER" id="PTHR36840:SF1">
    <property type="entry name" value="BLL5714 PROTEIN"/>
    <property type="match status" value="1"/>
</dbReference>
<dbReference type="OrthoDB" id="191995at2759"/>
<gene>
    <name evidence="2" type="ORF">D0Z07_4599</name>
</gene>
<dbReference type="InterPro" id="IPR010640">
    <property type="entry name" value="Low_temperature_requirement_A"/>
</dbReference>
<feature type="transmembrane region" description="Helical" evidence="1">
    <location>
        <begin position="185"/>
        <end position="204"/>
    </location>
</feature>
<proteinExistence type="predicted"/>
<feature type="transmembrane region" description="Helical" evidence="1">
    <location>
        <begin position="515"/>
        <end position="540"/>
    </location>
</feature>
<evidence type="ECO:0000313" key="3">
    <source>
        <dbReference type="Proteomes" id="UP000785200"/>
    </source>
</evidence>
<keyword evidence="1" id="KW-0812">Transmembrane</keyword>
<name>A0A9P6VKJ8_9HELO</name>
<comment type="caution">
    <text evidence="2">The sequence shown here is derived from an EMBL/GenBank/DDBJ whole genome shotgun (WGS) entry which is preliminary data.</text>
</comment>
<feature type="transmembrane region" description="Helical" evidence="1">
    <location>
        <begin position="394"/>
        <end position="410"/>
    </location>
</feature>
<feature type="transmembrane region" description="Helical" evidence="1">
    <location>
        <begin position="245"/>
        <end position="266"/>
    </location>
</feature>
<feature type="transmembrane region" description="Helical" evidence="1">
    <location>
        <begin position="461"/>
        <end position="481"/>
    </location>
</feature>
<dbReference type="Pfam" id="PF06772">
    <property type="entry name" value="LtrA"/>
    <property type="match status" value="1"/>
</dbReference>
<feature type="transmembrane region" description="Helical" evidence="1">
    <location>
        <begin position="552"/>
        <end position="569"/>
    </location>
</feature>
<sequence>MVELKHHPSSNHHSRWRQFVHPNGRRIHIAATPEEHEQLKRELTKSERGTEFDLCIRGSPEHLQIIRELKTHHEGRRVSIREKHSAVYTEFEHIKTELDAISAELDLLTDHHVTLDANFSKFGYDAHLRTIDVEDTSESTISKFDEPSGDMAGQVGMKLKFWKRPVVRQYFHKGLLWRSKKSGEVASFELFVDLLYVGVIAAIGDSASERATIASLLHYILTYTMSARMWADITNMNNWFETGDVIQRVCIMFILLCILGFTTNVANAFESSYTAMVAFYLGERLLQGCYFLWTAALVPTIRGVMILQTGVILTTTAIWITSIHTDYPGRLGLMIPAVFLDLFGSMAVTFVMRAFQQYNESDSRTCFARIMRGLATHFEFFPAFNIEHRVERNNTFMTLVFGYSVLAILYQNRFSVFASNAIFGKAALSLIQAFCFNWMYFEIDLLNMKVHAIRRHYFSAWLWIFGHLPFAMGYTLAATALSKIVLAHDCSVADQISLGEPYDMSSLAQVSTGLRWYYCGGLCVALSFSGIISFSHLYHVADGTRLNRKWRLTVRFIAALAILLLPTVPKRKLQSLALVGITCSVIVGCLIVDLYGLSKKDGDFWFGGFSLSEKKETTYVAQCILDKEYKTRIQSNLEMANRTSIKDILRRSSLGRSRSLFQWNRHHNADTHIAV</sequence>
<keyword evidence="1" id="KW-1133">Transmembrane helix</keyword>
<organism evidence="2 3">
    <name type="scientific">Hyphodiscus hymeniophilus</name>
    <dbReference type="NCBI Taxonomy" id="353542"/>
    <lineage>
        <taxon>Eukaryota</taxon>
        <taxon>Fungi</taxon>
        <taxon>Dikarya</taxon>
        <taxon>Ascomycota</taxon>
        <taxon>Pezizomycotina</taxon>
        <taxon>Leotiomycetes</taxon>
        <taxon>Helotiales</taxon>
        <taxon>Hyphodiscaceae</taxon>
        <taxon>Hyphodiscus</taxon>
    </lineage>
</organism>